<name>A0A239F283_9ACTN</name>
<dbReference type="AlphaFoldDB" id="A0A239F283"/>
<dbReference type="EMBL" id="FZNP01000019">
    <property type="protein sequence ID" value="SNS50955.1"/>
    <property type="molecule type" value="Genomic_DNA"/>
</dbReference>
<organism evidence="1 2">
    <name type="scientific">Actinomadura mexicana</name>
    <dbReference type="NCBI Taxonomy" id="134959"/>
    <lineage>
        <taxon>Bacteria</taxon>
        <taxon>Bacillati</taxon>
        <taxon>Actinomycetota</taxon>
        <taxon>Actinomycetes</taxon>
        <taxon>Streptosporangiales</taxon>
        <taxon>Thermomonosporaceae</taxon>
        <taxon>Actinomadura</taxon>
    </lineage>
</organism>
<dbReference type="RefSeq" id="WP_089316047.1">
    <property type="nucleotide sequence ID" value="NZ_FZNP01000019.1"/>
</dbReference>
<dbReference type="OrthoDB" id="5508607at2"/>
<reference evidence="2" key="1">
    <citation type="submission" date="2017-06" db="EMBL/GenBank/DDBJ databases">
        <authorList>
            <person name="Varghese N."/>
            <person name="Submissions S."/>
        </authorList>
    </citation>
    <scope>NUCLEOTIDE SEQUENCE [LARGE SCALE GENOMIC DNA]</scope>
    <source>
        <strain evidence="2">DSM 44485</strain>
    </source>
</reference>
<gene>
    <name evidence="1" type="ORF">SAMN06265355_11959</name>
</gene>
<proteinExistence type="predicted"/>
<keyword evidence="2" id="KW-1185">Reference proteome</keyword>
<dbReference type="Proteomes" id="UP000198420">
    <property type="component" value="Unassembled WGS sequence"/>
</dbReference>
<accession>A0A239F283</accession>
<evidence type="ECO:0000313" key="1">
    <source>
        <dbReference type="EMBL" id="SNS50955.1"/>
    </source>
</evidence>
<evidence type="ECO:0000313" key="2">
    <source>
        <dbReference type="Proteomes" id="UP000198420"/>
    </source>
</evidence>
<sequence>MVTEERPAGVDLSSLAQRHADQWAPAGGHGPSIARLARTAVRLDEDYCRAVAAHYDRAPLRGDGAGLRRRYDRLKRQNLRQFRSIVEAGIEIAPWLGEGQPYEGSRHLRESVHRTGRLHVYLTSSGHGPSPAAGDHPLSGPSGVVVDGVEFCHNDLFRAVHDIFGHVMLGNGFGPKGEFLAAFCHMHTYSRDVHPILFTEQIGQICWFFYGPHLLDGAGGLPGPGDPGYLAPARRPYPEQKVFEFPVRFLDAFTSLFQPERSPDD</sequence>
<protein>
    <submittedName>
        <fullName evidence="1">Uncharacterized protein</fullName>
    </submittedName>
</protein>